<proteinExistence type="predicted"/>
<feature type="transmembrane region" description="Helical" evidence="5">
    <location>
        <begin position="149"/>
        <end position="168"/>
    </location>
</feature>
<comment type="caution">
    <text evidence="6">The sequence shown here is derived from an EMBL/GenBank/DDBJ whole genome shotgun (WGS) entry which is preliminary data.</text>
</comment>
<feature type="transmembrane region" description="Helical" evidence="5">
    <location>
        <begin position="16"/>
        <end position="38"/>
    </location>
</feature>
<comment type="subcellular location">
    <subcellularLocation>
        <location evidence="1">Endomembrane system</location>
        <topology evidence="1">Multi-pass membrane protein</topology>
    </subcellularLocation>
</comment>
<keyword evidence="7" id="KW-1185">Reference proteome</keyword>
<dbReference type="EMBL" id="JAVFKD010000014">
    <property type="protein sequence ID" value="KAK5990639.1"/>
    <property type="molecule type" value="Genomic_DNA"/>
</dbReference>
<keyword evidence="2 5" id="KW-0812">Transmembrane</keyword>
<dbReference type="Pfam" id="PF04750">
    <property type="entry name" value="Far-17a_AIG1"/>
    <property type="match status" value="1"/>
</dbReference>
<dbReference type="PANTHER" id="PTHR10989:SF16">
    <property type="entry name" value="AT02829P-RELATED"/>
    <property type="match status" value="1"/>
</dbReference>
<organism evidence="6 7">
    <name type="scientific">Cladobotryum mycophilum</name>
    <dbReference type="NCBI Taxonomy" id="491253"/>
    <lineage>
        <taxon>Eukaryota</taxon>
        <taxon>Fungi</taxon>
        <taxon>Dikarya</taxon>
        <taxon>Ascomycota</taxon>
        <taxon>Pezizomycotina</taxon>
        <taxon>Sordariomycetes</taxon>
        <taxon>Hypocreomycetidae</taxon>
        <taxon>Hypocreales</taxon>
        <taxon>Hypocreaceae</taxon>
        <taxon>Cladobotryum</taxon>
    </lineage>
</organism>
<feature type="transmembrane region" description="Helical" evidence="5">
    <location>
        <begin position="125"/>
        <end position="142"/>
    </location>
</feature>
<evidence type="ECO:0000313" key="6">
    <source>
        <dbReference type="EMBL" id="KAK5990639.1"/>
    </source>
</evidence>
<keyword evidence="3 5" id="KW-1133">Transmembrane helix</keyword>
<reference evidence="6 7" key="1">
    <citation type="submission" date="2024-01" db="EMBL/GenBank/DDBJ databases">
        <title>Complete genome of Cladobotryum mycophilum ATHUM6906.</title>
        <authorList>
            <person name="Christinaki A.C."/>
            <person name="Myridakis A.I."/>
            <person name="Kouvelis V.N."/>
        </authorList>
    </citation>
    <scope>NUCLEOTIDE SEQUENCE [LARGE SCALE GENOMIC DNA]</scope>
    <source>
        <strain evidence="6 7">ATHUM6906</strain>
    </source>
</reference>
<evidence type="ECO:0000256" key="1">
    <source>
        <dbReference type="ARBA" id="ARBA00004127"/>
    </source>
</evidence>
<keyword evidence="4 5" id="KW-0472">Membrane</keyword>
<sequence length="229" mass="25506">MARHSLQRLSSPSPSFSLILHLLGIGVFGYCFRFLTLWDSPITQSYGWHFQYFTIIGLAASLLCFTLGALADITSSSTLFQLKNAVSTLATPVEMIVTMLYWGITAIDPKLVIPEDIALPLAPDLGFHVAPAVFLTLDLLFFSPPWTISIYGTLSLATTLAFAYWYWVELCFSNNGWYPYPLFAVLSTSQRVLLFAFSAGMLTASSGLLKWLYARVNGYEVVERAKKTQ</sequence>
<evidence type="ECO:0008006" key="8">
    <source>
        <dbReference type="Google" id="ProtNLM"/>
    </source>
</evidence>
<dbReference type="PANTHER" id="PTHR10989">
    <property type="entry name" value="ANDROGEN-INDUCED PROTEIN 1-RELATED"/>
    <property type="match status" value="1"/>
</dbReference>
<gene>
    <name evidence="6" type="ORF">PT974_08908</name>
</gene>
<feature type="transmembrane region" description="Helical" evidence="5">
    <location>
        <begin position="50"/>
        <end position="73"/>
    </location>
</feature>
<evidence type="ECO:0000256" key="5">
    <source>
        <dbReference type="SAM" id="Phobius"/>
    </source>
</evidence>
<evidence type="ECO:0000256" key="4">
    <source>
        <dbReference type="ARBA" id="ARBA00023136"/>
    </source>
</evidence>
<name>A0ABR0SET3_9HYPO</name>
<evidence type="ECO:0000256" key="2">
    <source>
        <dbReference type="ARBA" id="ARBA00022692"/>
    </source>
</evidence>
<evidence type="ECO:0000256" key="3">
    <source>
        <dbReference type="ARBA" id="ARBA00022989"/>
    </source>
</evidence>
<dbReference type="Proteomes" id="UP001338125">
    <property type="component" value="Unassembled WGS sequence"/>
</dbReference>
<accession>A0ABR0SET3</accession>
<dbReference type="InterPro" id="IPR006838">
    <property type="entry name" value="ADTRP_AIG1"/>
</dbReference>
<feature type="transmembrane region" description="Helical" evidence="5">
    <location>
        <begin position="85"/>
        <end position="105"/>
    </location>
</feature>
<evidence type="ECO:0000313" key="7">
    <source>
        <dbReference type="Proteomes" id="UP001338125"/>
    </source>
</evidence>
<feature type="transmembrane region" description="Helical" evidence="5">
    <location>
        <begin position="188"/>
        <end position="209"/>
    </location>
</feature>
<protein>
    <recommendedName>
        <fullName evidence="8">FAR-17a/AIG1-like protein</fullName>
    </recommendedName>
</protein>